<dbReference type="Pfam" id="PF00514">
    <property type="entry name" value="Arm"/>
    <property type="match status" value="1"/>
</dbReference>
<dbReference type="GO" id="GO:0009664">
    <property type="term" value="P:plant-type cell wall organization"/>
    <property type="evidence" value="ECO:0007669"/>
    <property type="project" value="UniProtKB-ARBA"/>
</dbReference>
<dbReference type="GO" id="GO:0030244">
    <property type="term" value="P:cellulose biosynthetic process"/>
    <property type="evidence" value="ECO:0007669"/>
    <property type="project" value="UniProtKB-ARBA"/>
</dbReference>
<comment type="caution">
    <text evidence="15">The sequence shown here is derived from an EMBL/GenBank/DDBJ whole genome shotgun (WGS) entry which is preliminary data.</text>
</comment>
<evidence type="ECO:0000256" key="1">
    <source>
        <dbReference type="ARBA" id="ARBA00004245"/>
    </source>
</evidence>
<name>A0A6A3CG42_HIBSY</name>
<evidence type="ECO:0000256" key="11">
    <source>
        <dbReference type="ARBA" id="ARBA00023316"/>
    </source>
</evidence>
<dbReference type="GO" id="GO:0005886">
    <property type="term" value="C:plasma membrane"/>
    <property type="evidence" value="ECO:0007669"/>
    <property type="project" value="UniProtKB-SubCell"/>
</dbReference>
<dbReference type="GO" id="GO:0008017">
    <property type="term" value="F:microtubule binding"/>
    <property type="evidence" value="ECO:0007669"/>
    <property type="project" value="InterPro"/>
</dbReference>
<keyword evidence="6" id="KW-0341">Growth regulation</keyword>
<keyword evidence="16" id="KW-1185">Reference proteome</keyword>
<evidence type="ECO:0000256" key="2">
    <source>
        <dbReference type="ARBA" id="ARBA00004413"/>
    </source>
</evidence>
<evidence type="ECO:0000256" key="7">
    <source>
        <dbReference type="ARBA" id="ARBA00022737"/>
    </source>
</evidence>
<protein>
    <recommendedName>
        <fullName evidence="14">C2 domain-containing protein</fullName>
    </recommendedName>
</protein>
<keyword evidence="7" id="KW-0677">Repeat</keyword>
<dbReference type="InterPro" id="IPR000225">
    <property type="entry name" value="Armadillo"/>
</dbReference>
<dbReference type="SMART" id="SM00239">
    <property type="entry name" value="C2"/>
    <property type="match status" value="1"/>
</dbReference>
<evidence type="ECO:0000259" key="14">
    <source>
        <dbReference type="PROSITE" id="PS50004"/>
    </source>
</evidence>
<evidence type="ECO:0000256" key="6">
    <source>
        <dbReference type="ARBA" id="ARBA00022604"/>
    </source>
</evidence>
<evidence type="ECO:0000313" key="16">
    <source>
        <dbReference type="Proteomes" id="UP000436088"/>
    </source>
</evidence>
<organism evidence="15 16">
    <name type="scientific">Hibiscus syriacus</name>
    <name type="common">Rose of Sharon</name>
    <dbReference type="NCBI Taxonomy" id="106335"/>
    <lineage>
        <taxon>Eukaryota</taxon>
        <taxon>Viridiplantae</taxon>
        <taxon>Streptophyta</taxon>
        <taxon>Embryophyta</taxon>
        <taxon>Tracheophyta</taxon>
        <taxon>Spermatophyta</taxon>
        <taxon>Magnoliopsida</taxon>
        <taxon>eudicotyledons</taxon>
        <taxon>Gunneridae</taxon>
        <taxon>Pentapetalae</taxon>
        <taxon>rosids</taxon>
        <taxon>malvids</taxon>
        <taxon>Malvales</taxon>
        <taxon>Malvaceae</taxon>
        <taxon>Malvoideae</taxon>
        <taxon>Hibiscus</taxon>
    </lineage>
</organism>
<evidence type="ECO:0000256" key="10">
    <source>
        <dbReference type="ARBA" id="ARBA00023212"/>
    </source>
</evidence>
<comment type="subcellular location">
    <subcellularLocation>
        <location evidence="2">Cell membrane</location>
        <topology evidence="2">Peripheral membrane protein</topology>
        <orientation evidence="2">Cytoplasmic side</orientation>
    </subcellularLocation>
    <subcellularLocation>
        <location evidence="1">Cytoplasm</location>
        <location evidence="1">Cytoskeleton</location>
    </subcellularLocation>
</comment>
<dbReference type="GO" id="GO:0051211">
    <property type="term" value="P:anisotropic cell growth"/>
    <property type="evidence" value="ECO:0007669"/>
    <property type="project" value="InterPro"/>
</dbReference>
<sequence length="2069" mass="221543">MEDPDGTLASVAQCIEQLRQSSSSVQEKEHSLRQLLELIDTRENAFSAVGSHSQAVPVLVSLLRSGSLGVKNQAATVLCSLCKENELRVKVLLGGCIPPLLGLLKSSSAECQIAAANTIYAVSQGGAKDHVGSKIFSTEGVVPVLWKLLQNGLKTGDLVDNLLTGALKNLSSSTEGFWSATVQAGGVDILVKLLITGKSSIQANVCFLLACMMMEDASVCSKILAAEATKQLLKLLGPGNEAPVRAEAAGALKSLSAQCKEARKEIANFNGIPALINATIAPSKEFMQGEYAQALQENAMCALANISGGLSYVISSLGQSLESCSSSAQTADTLGALASALMIYEKNAESTRTSDPLVIEQTLVNQFQPRLPFLVQERTIEALASLYGNTVLSIKLANSDAKRLLVGLITMTTNELQEELIRSLLALCNSEGSLWRDLQGREGVQIKWAITAAGGIPPLVQILETGSVKAKEDSALILKNLCNHSEDIRACVESADAVPALLWLLKNGSSNGKEIASKTLNHLIHKSDTATISQLSALLTSDQPESKVYVLDALRSMLSVVPFQDILREGSAANDAIETMIKILGSTKEETQAKSASALAGIFETRKDLRESNIALKTLSSVMKLLNVESENILVESCRCLSAIFLSIKENRDVASVARDAMSPLVLLSDSSVLEVAEKAVCALANLILDTEISEMAIADQIILPSTRVLREGTVSGKTLAAAAIARLLHSRRVDYAITDSVNHSGTVLALVSFLESSRGESAATGEALDALAILSRSESDSGQIKPTWAVLAEFPESISPIVLSIADATPLLQDKAIEILSRLCNAQPVVVGENVASASECIPSIARRVTSSTNLKVKIGGTALLICAAKVNHHKMVQDLNQSNSSIYLIKSLVAMLGSRETSLANPQDDDQDAISICRHAKGEGTNGESDIGTSIISGENLAIWLLSVLACHDEKSKIPIMEAGAIEVVTERISQRSSQYAQIDFKEDNSIWICALLLAILFQDRDIIRAHATMKSIPVLANLVKSEVSANRYFAAQAIASLVCNGSRGTLLSVANSGAAGGLISLLGCADADIQELLELSEEFALIQYPDQVALERLFRVEDIRVGATSRKAIPALVDLLKPIPDRPGAPFLSLGLLIQLAKDCPSNKIVMVESGALEALTKFLSLSPQDATEEAATDLLGILFSNAEIRRHEAAFGVVGQLIAVLRLGGRAARFSAAKALESLFSADHIRNAETARQAVQPLVEILNTGMEREQHAAIAALIRLLSENPSKALVVADFEMNAVDVLCRILSTDCSMELKGDAAELCCVLFANTRIRSTMAAAHCVEPLVSLLVTEFSPSHHSVVRALDKLVDDEQLAELVAAHGAVIPLVSLLYGKNYILLEAISRALVKLGKDRPAYKMEMVKSGVIENILNILHEAPDFLCAAFAELLRILTNNATIGKGQSAAKVVGPLFQLLSRSEFGPDGQHSALQVLVNILEHPQCRADHTLTSHQAIEPIIPLLDSPAPAVQQLAAELLSDLLLEERLQKDAVIQQVISPLIRILGSGIHILQQRAVKALVSIALIWPNEIAKEGGVSELSKVILQADTSLPHALWELAASVLASILQFSSEFYLEVPVAVLVRLLHSGSEGTVIGALNALLVLESDDGTSAEAMAESGAIEALLELLRSHQCEETAARLLEVLLNNVKIRETKATKTAIVPLSQYLLDPQTQAQQARLLATLALGDLFQNEVLARSADAVSACRALVNVLEDQPAEEMKVVAICALQNLVMYSRSNKRAVAEAGGVQVVLDLIGSSDPDTSIQAAMFVKLLFSNHTIQEYASSETVRAITAAIEKDLWASGTVNEEYLKALNSLFSNFPRLRATEPATLSIPHLVTSLKTGSEATQEAALDALFLLRQAWSACPSEVSRAQSVTAADAIPLLQYLIQSGPPRFQEKAEFLLQCLPGTLVVIIKRGNNMKQSVGNPSVYCKLTLGNTPPRQTKIVSTGPNPEWDESFSWTFESPPKGQKLHISCKNKSKMGKSSFGKVTIQIDRVVMLGSVAGEYTLLPQSKSGPSRNLEIEFQWSNK</sequence>
<dbReference type="FunFam" id="2.60.40.150:FF:000170">
    <property type="entry name" value="Protein CELLULOSE SYNTHASE INTERACTIVE 1"/>
    <property type="match status" value="1"/>
</dbReference>
<dbReference type="InterPro" id="IPR011989">
    <property type="entry name" value="ARM-like"/>
</dbReference>
<dbReference type="Gene3D" id="1.25.10.10">
    <property type="entry name" value="Leucine-rich Repeat Variant"/>
    <property type="match status" value="8"/>
</dbReference>
<dbReference type="Pfam" id="PF00168">
    <property type="entry name" value="C2"/>
    <property type="match status" value="1"/>
</dbReference>
<keyword evidence="8" id="KW-0133">Cell shape</keyword>
<dbReference type="SMART" id="SM00185">
    <property type="entry name" value="ARM"/>
    <property type="match status" value="18"/>
</dbReference>
<dbReference type="Proteomes" id="UP000436088">
    <property type="component" value="Unassembled WGS sequence"/>
</dbReference>
<dbReference type="FunFam" id="1.25.10.10:FF:000875">
    <property type="entry name" value="Protein CELLULOSE SYNTHASE INTERACTIVE 1"/>
    <property type="match status" value="1"/>
</dbReference>
<feature type="repeat" description="ARM" evidence="12">
    <location>
        <begin position="454"/>
        <end position="496"/>
    </location>
</feature>
<feature type="coiled-coil region" evidence="13">
    <location>
        <begin position="245"/>
        <end position="272"/>
    </location>
</feature>
<gene>
    <name evidence="15" type="ORF">F3Y22_tig00004630pilonHSYRG00050</name>
</gene>
<dbReference type="GO" id="GO:0072699">
    <property type="term" value="P:protein localization to cortical microtubule cytoskeleton"/>
    <property type="evidence" value="ECO:0007669"/>
    <property type="project" value="UniProtKB-ARBA"/>
</dbReference>
<dbReference type="InterPro" id="IPR016024">
    <property type="entry name" value="ARM-type_fold"/>
</dbReference>
<keyword evidence="10" id="KW-0206">Cytoskeleton</keyword>
<feature type="domain" description="C2" evidence="14">
    <location>
        <begin position="1929"/>
        <end position="2046"/>
    </location>
</feature>
<keyword evidence="3" id="KW-0217">Developmental protein</keyword>
<evidence type="ECO:0000313" key="15">
    <source>
        <dbReference type="EMBL" id="KAE8728265.1"/>
    </source>
</evidence>
<dbReference type="Gene3D" id="2.60.40.150">
    <property type="entry name" value="C2 domain"/>
    <property type="match status" value="1"/>
</dbReference>
<keyword evidence="11" id="KW-0961">Cell wall biogenesis/degradation</keyword>
<evidence type="ECO:0000256" key="4">
    <source>
        <dbReference type="ARBA" id="ARBA00022475"/>
    </source>
</evidence>
<dbReference type="CDD" id="cd00030">
    <property type="entry name" value="C2"/>
    <property type="match status" value="1"/>
</dbReference>
<dbReference type="GO" id="GO:0008360">
    <property type="term" value="P:regulation of cell shape"/>
    <property type="evidence" value="ECO:0007669"/>
    <property type="project" value="UniProtKB-KW"/>
</dbReference>
<dbReference type="GO" id="GO:0009832">
    <property type="term" value="P:plant-type cell wall biogenesis"/>
    <property type="evidence" value="ECO:0007669"/>
    <property type="project" value="UniProtKB-ARBA"/>
</dbReference>
<evidence type="ECO:0000256" key="8">
    <source>
        <dbReference type="ARBA" id="ARBA00022960"/>
    </source>
</evidence>
<dbReference type="InterPro" id="IPR035892">
    <property type="entry name" value="C2_domain_sf"/>
</dbReference>
<dbReference type="GO" id="GO:0055028">
    <property type="term" value="C:cortical microtubule"/>
    <property type="evidence" value="ECO:0007669"/>
    <property type="project" value="UniProtKB-ARBA"/>
</dbReference>
<dbReference type="EMBL" id="VEPZ02000270">
    <property type="protein sequence ID" value="KAE8728265.1"/>
    <property type="molecule type" value="Genomic_DNA"/>
</dbReference>
<dbReference type="InterPro" id="IPR000008">
    <property type="entry name" value="C2_dom"/>
</dbReference>
<evidence type="ECO:0000256" key="5">
    <source>
        <dbReference type="ARBA" id="ARBA00022490"/>
    </source>
</evidence>
<evidence type="ECO:0000256" key="13">
    <source>
        <dbReference type="SAM" id="Coils"/>
    </source>
</evidence>
<dbReference type="InterPro" id="IPR044297">
    <property type="entry name" value="CSI1/2/3"/>
</dbReference>
<dbReference type="GO" id="GO:0009653">
    <property type="term" value="P:anatomical structure morphogenesis"/>
    <property type="evidence" value="ECO:0007669"/>
    <property type="project" value="UniProtKB-ARBA"/>
</dbReference>
<dbReference type="PROSITE" id="PS50176">
    <property type="entry name" value="ARM_REPEAT"/>
    <property type="match status" value="1"/>
</dbReference>
<keyword evidence="4" id="KW-1003">Cell membrane</keyword>
<evidence type="ECO:0000256" key="12">
    <source>
        <dbReference type="PROSITE-ProRule" id="PRU00259"/>
    </source>
</evidence>
<dbReference type="PROSITE" id="PS50004">
    <property type="entry name" value="C2"/>
    <property type="match status" value="1"/>
</dbReference>
<dbReference type="GO" id="GO:0010330">
    <property type="term" value="C:cellulose synthase complex"/>
    <property type="evidence" value="ECO:0007669"/>
    <property type="project" value="InterPro"/>
</dbReference>
<keyword evidence="13" id="KW-0175">Coiled coil</keyword>
<keyword evidence="9" id="KW-0472">Membrane</keyword>
<dbReference type="GO" id="GO:2001006">
    <property type="term" value="P:regulation of cellulose biosynthetic process"/>
    <property type="evidence" value="ECO:0007669"/>
    <property type="project" value="InterPro"/>
</dbReference>
<dbReference type="SUPFAM" id="SSF48371">
    <property type="entry name" value="ARM repeat"/>
    <property type="match status" value="5"/>
</dbReference>
<dbReference type="PANTHER" id="PTHR46369:SF2">
    <property type="entry name" value="PROTEIN CELLULOSE SYNTHASE INTERACTIVE 1"/>
    <property type="match status" value="1"/>
</dbReference>
<keyword evidence="5" id="KW-0963">Cytoplasm</keyword>
<evidence type="ECO:0000256" key="3">
    <source>
        <dbReference type="ARBA" id="ARBA00022473"/>
    </source>
</evidence>
<evidence type="ECO:0000256" key="9">
    <source>
        <dbReference type="ARBA" id="ARBA00023136"/>
    </source>
</evidence>
<proteinExistence type="predicted"/>
<reference evidence="15" key="1">
    <citation type="submission" date="2019-09" db="EMBL/GenBank/DDBJ databases">
        <title>Draft genome information of white flower Hibiscus syriacus.</title>
        <authorList>
            <person name="Kim Y.-M."/>
        </authorList>
    </citation>
    <scope>NUCLEOTIDE SEQUENCE [LARGE SCALE GENOMIC DNA]</scope>
    <source>
        <strain evidence="15">YM2019G1</strain>
    </source>
</reference>
<dbReference type="PANTHER" id="PTHR46369">
    <property type="entry name" value="PROTEIN CELLULOSE SYNTHASE INTERACTIVE 1"/>
    <property type="match status" value="1"/>
</dbReference>
<accession>A0A6A3CG42</accession>
<dbReference type="SUPFAM" id="SSF49562">
    <property type="entry name" value="C2 domain (Calcium/lipid-binding domain, CaLB)"/>
    <property type="match status" value="1"/>
</dbReference>